<dbReference type="EMBL" id="CSBK01003736">
    <property type="protein sequence ID" value="CPB19169.1"/>
    <property type="molecule type" value="Genomic_DNA"/>
</dbReference>
<sequence length="39" mass="4158">MPFTVAGLPRVAQGILILFFATGFPAQRIHQGAGRIMSS</sequence>
<evidence type="ECO:0000313" key="2">
    <source>
        <dbReference type="Proteomes" id="UP000039021"/>
    </source>
</evidence>
<dbReference type="AlphaFoldDB" id="A0A916LI22"/>
<protein>
    <submittedName>
        <fullName evidence="1">Uncharacterized protein</fullName>
    </submittedName>
</protein>
<accession>A0A916LI22</accession>
<dbReference type="Proteomes" id="UP000039021">
    <property type="component" value="Unassembled WGS sequence"/>
</dbReference>
<comment type="caution">
    <text evidence="1">The sequence shown here is derived from an EMBL/GenBank/DDBJ whole genome shotgun (WGS) entry which is preliminary data.</text>
</comment>
<evidence type="ECO:0000313" key="1">
    <source>
        <dbReference type="EMBL" id="CPB19169.1"/>
    </source>
</evidence>
<organism evidence="1 2">
    <name type="scientific">Mycobacterium tuberculosis</name>
    <dbReference type="NCBI Taxonomy" id="1773"/>
    <lineage>
        <taxon>Bacteria</taxon>
        <taxon>Bacillati</taxon>
        <taxon>Actinomycetota</taxon>
        <taxon>Actinomycetes</taxon>
        <taxon>Mycobacteriales</taxon>
        <taxon>Mycobacteriaceae</taxon>
        <taxon>Mycobacterium</taxon>
        <taxon>Mycobacterium tuberculosis complex</taxon>
    </lineage>
</organism>
<name>A0A916LI22_MYCTX</name>
<reference evidence="2" key="1">
    <citation type="submission" date="2015-03" db="EMBL/GenBank/DDBJ databases">
        <authorList>
            <consortium name="Pathogen Informatics"/>
        </authorList>
    </citation>
    <scope>NUCLEOTIDE SEQUENCE [LARGE SCALE GENOMIC DNA]</scope>
    <source>
        <strain evidence="2">N09902308</strain>
    </source>
</reference>
<gene>
    <name evidence="1" type="ORF">ERS007739_05118</name>
</gene>
<proteinExistence type="predicted"/>